<dbReference type="SMART" id="SM00428">
    <property type="entry name" value="H3"/>
    <property type="match status" value="1"/>
</dbReference>
<keyword evidence="4" id="KW-0158">Chromosome</keyword>
<comment type="subcellular location">
    <subcellularLocation>
        <location evidence="2">Chromosome</location>
    </subcellularLocation>
    <subcellularLocation>
        <location evidence="1">Nucleus</location>
    </subcellularLocation>
</comment>
<reference evidence="12" key="1">
    <citation type="submission" date="2022-11" db="UniProtKB">
        <authorList>
            <consortium name="WormBaseParasite"/>
        </authorList>
    </citation>
    <scope>IDENTIFICATION</scope>
</reference>
<evidence type="ECO:0000259" key="10">
    <source>
        <dbReference type="Pfam" id="PF00125"/>
    </source>
</evidence>
<evidence type="ECO:0000256" key="3">
    <source>
        <dbReference type="ARBA" id="ARBA00010343"/>
    </source>
</evidence>
<dbReference type="GO" id="GO:0046982">
    <property type="term" value="F:protein heterodimerization activity"/>
    <property type="evidence" value="ECO:0007669"/>
    <property type="project" value="InterPro"/>
</dbReference>
<feature type="coiled-coil region" evidence="8">
    <location>
        <begin position="306"/>
        <end position="340"/>
    </location>
</feature>
<evidence type="ECO:0000256" key="6">
    <source>
        <dbReference type="ARBA" id="ARBA00023242"/>
    </source>
</evidence>
<dbReference type="Pfam" id="PF00125">
    <property type="entry name" value="Histone"/>
    <property type="match status" value="1"/>
</dbReference>
<dbReference type="InterPro" id="IPR000164">
    <property type="entry name" value="Histone_H3/CENP-A"/>
</dbReference>
<dbReference type="SUPFAM" id="SSF47113">
    <property type="entry name" value="Histone-fold"/>
    <property type="match status" value="1"/>
</dbReference>
<name>A0A915E999_9BILA</name>
<sequence length="383" mass="43863">MANKMDMSNFAPFYDEYGYLTNNAQDCWWKNFLESDCSQDCCWQVSSQSSRYQACALIFGWCGLKRPHRYRPGTVALREIRRYQKSTDLLIRKLPYQRLVREIAQEYKTDLRFQSSAMVAVQEAAETYLAGLFEDTNLCDIHAKRSCRKLRSCRKTLCWLVESVERSEVRPMFLAISYIIFVLLGSFVFRVRLCGVEIGDKAIFLTTVISMNLIMMVPEIIRWLGEEMCVEVIRNAVGLYAAQSYAELVPIAVFLSRFLIICCAIFVTVCVRKEANVICADLVINLCGIAACLFECISNHLHEVRKRQNAKTSQQMETAIEQLKAEVADLKKENNKLRRGRPVQSATFEMLKNVCFWFVFSVGACCVAYLAIGGILSLYKGEH</sequence>
<keyword evidence="11" id="KW-1185">Reference proteome</keyword>
<proteinExistence type="inferred from homology"/>
<dbReference type="InterPro" id="IPR007125">
    <property type="entry name" value="H2A/H2B/H3"/>
</dbReference>
<evidence type="ECO:0000256" key="2">
    <source>
        <dbReference type="ARBA" id="ARBA00004286"/>
    </source>
</evidence>
<evidence type="ECO:0000256" key="4">
    <source>
        <dbReference type="ARBA" id="ARBA00022454"/>
    </source>
</evidence>
<evidence type="ECO:0000313" key="12">
    <source>
        <dbReference type="WBParaSite" id="jg4216"/>
    </source>
</evidence>
<evidence type="ECO:0000256" key="1">
    <source>
        <dbReference type="ARBA" id="ARBA00004123"/>
    </source>
</evidence>
<keyword evidence="7" id="KW-0544">Nucleosome core</keyword>
<dbReference type="PANTHER" id="PTHR11426">
    <property type="entry name" value="HISTONE H3"/>
    <property type="match status" value="1"/>
</dbReference>
<dbReference type="CDD" id="cd22911">
    <property type="entry name" value="HFD_H3"/>
    <property type="match status" value="1"/>
</dbReference>
<feature type="transmembrane region" description="Helical" evidence="9">
    <location>
        <begin position="245"/>
        <end position="269"/>
    </location>
</feature>
<accession>A0A915E999</accession>
<protein>
    <submittedName>
        <fullName evidence="12">Histone H2A/H2B/H3 domain-containing protein</fullName>
    </submittedName>
</protein>
<organism evidence="11 12">
    <name type="scientific">Ditylenchus dipsaci</name>
    <dbReference type="NCBI Taxonomy" id="166011"/>
    <lineage>
        <taxon>Eukaryota</taxon>
        <taxon>Metazoa</taxon>
        <taxon>Ecdysozoa</taxon>
        <taxon>Nematoda</taxon>
        <taxon>Chromadorea</taxon>
        <taxon>Rhabditida</taxon>
        <taxon>Tylenchina</taxon>
        <taxon>Tylenchomorpha</taxon>
        <taxon>Sphaerularioidea</taxon>
        <taxon>Anguinidae</taxon>
        <taxon>Anguininae</taxon>
        <taxon>Ditylenchus</taxon>
    </lineage>
</organism>
<dbReference type="GO" id="GO:0003677">
    <property type="term" value="F:DNA binding"/>
    <property type="evidence" value="ECO:0007669"/>
    <property type="project" value="UniProtKB-KW"/>
</dbReference>
<keyword evidence="5" id="KW-0238">DNA-binding</keyword>
<feature type="transmembrane region" description="Helical" evidence="9">
    <location>
        <begin position="354"/>
        <end position="379"/>
    </location>
</feature>
<evidence type="ECO:0000256" key="7">
    <source>
        <dbReference type="ARBA" id="ARBA00023269"/>
    </source>
</evidence>
<dbReference type="Gene3D" id="1.10.20.10">
    <property type="entry name" value="Histone, subunit A"/>
    <property type="match status" value="1"/>
</dbReference>
<dbReference type="InterPro" id="IPR009072">
    <property type="entry name" value="Histone-fold"/>
</dbReference>
<evidence type="ECO:0000256" key="8">
    <source>
        <dbReference type="SAM" id="Coils"/>
    </source>
</evidence>
<feature type="domain" description="Core Histone H2A/H2B/H3" evidence="10">
    <location>
        <begin position="72"/>
        <end position="146"/>
    </location>
</feature>
<evidence type="ECO:0000256" key="9">
    <source>
        <dbReference type="SAM" id="Phobius"/>
    </source>
</evidence>
<dbReference type="FunFam" id="1.10.20.10:FF:000085">
    <property type="entry name" value="Histone H3.2"/>
    <property type="match status" value="1"/>
</dbReference>
<dbReference type="GO" id="GO:0005634">
    <property type="term" value="C:nucleus"/>
    <property type="evidence" value="ECO:0007669"/>
    <property type="project" value="UniProtKB-SubCell"/>
</dbReference>
<dbReference type="WBParaSite" id="jg4216">
    <property type="protein sequence ID" value="jg4216"/>
    <property type="gene ID" value="jg4216"/>
</dbReference>
<keyword evidence="9" id="KW-0472">Membrane</keyword>
<dbReference type="AlphaFoldDB" id="A0A915E999"/>
<dbReference type="PRINTS" id="PR00622">
    <property type="entry name" value="HISTONEH3"/>
</dbReference>
<keyword evidence="9" id="KW-1133">Transmembrane helix</keyword>
<keyword evidence="6" id="KW-0539">Nucleus</keyword>
<dbReference type="GO" id="GO:0030527">
    <property type="term" value="F:structural constituent of chromatin"/>
    <property type="evidence" value="ECO:0007669"/>
    <property type="project" value="InterPro"/>
</dbReference>
<evidence type="ECO:0000256" key="5">
    <source>
        <dbReference type="ARBA" id="ARBA00023125"/>
    </source>
</evidence>
<feature type="transmembrane region" description="Helical" evidence="9">
    <location>
        <begin position="203"/>
        <end position="224"/>
    </location>
</feature>
<feature type="transmembrane region" description="Helical" evidence="9">
    <location>
        <begin position="172"/>
        <end position="191"/>
    </location>
</feature>
<evidence type="ECO:0000313" key="11">
    <source>
        <dbReference type="Proteomes" id="UP000887574"/>
    </source>
</evidence>
<dbReference type="GO" id="GO:0000786">
    <property type="term" value="C:nucleosome"/>
    <property type="evidence" value="ECO:0007669"/>
    <property type="project" value="UniProtKB-KW"/>
</dbReference>
<keyword evidence="9" id="KW-0812">Transmembrane</keyword>
<keyword evidence="8" id="KW-0175">Coiled coil</keyword>
<comment type="similarity">
    <text evidence="3">Belongs to the histone H3 family.</text>
</comment>
<dbReference type="Proteomes" id="UP000887574">
    <property type="component" value="Unplaced"/>
</dbReference>